<gene>
    <name evidence="2" type="ORF">D4741_13275</name>
</gene>
<protein>
    <submittedName>
        <fullName evidence="2">Uncharacterized protein</fullName>
    </submittedName>
</protein>
<reference evidence="2 3" key="1">
    <citation type="submission" date="2018-09" db="EMBL/GenBank/DDBJ databases">
        <title>Identification of marine bacteria producing industrial enzymes.</title>
        <authorList>
            <person name="Cheng T.H."/>
            <person name="Saidin J."/>
            <person name="Muhd D.D."/>
            <person name="Isa M.N.M."/>
            <person name="Bakar M.F.A."/>
            <person name="Ismail N."/>
        </authorList>
    </citation>
    <scope>NUCLEOTIDE SEQUENCE [LARGE SCALE GENOMIC DNA]</scope>
    <source>
        <strain evidence="2 3">MNAD 1.6</strain>
    </source>
</reference>
<accession>A0A3A3EGU2</accession>
<evidence type="ECO:0000256" key="1">
    <source>
        <dbReference type="SAM" id="Phobius"/>
    </source>
</evidence>
<organism evidence="2 3">
    <name type="scientific">Pseudoalteromonas gelatinilytica</name>
    <dbReference type="NCBI Taxonomy" id="1703256"/>
    <lineage>
        <taxon>Bacteria</taxon>
        <taxon>Pseudomonadati</taxon>
        <taxon>Pseudomonadota</taxon>
        <taxon>Gammaproteobacteria</taxon>
        <taxon>Alteromonadales</taxon>
        <taxon>Pseudoalteromonadaceae</taxon>
        <taxon>Pseudoalteromonas</taxon>
    </lineage>
</organism>
<name>A0A3A3EGU2_9GAMM</name>
<keyword evidence="1" id="KW-1133">Transmembrane helix</keyword>
<dbReference type="Proteomes" id="UP000265938">
    <property type="component" value="Unassembled WGS sequence"/>
</dbReference>
<keyword evidence="1" id="KW-0812">Transmembrane</keyword>
<evidence type="ECO:0000313" key="2">
    <source>
        <dbReference type="EMBL" id="RJF34356.1"/>
    </source>
</evidence>
<feature type="transmembrane region" description="Helical" evidence="1">
    <location>
        <begin position="198"/>
        <end position="220"/>
    </location>
</feature>
<dbReference type="AlphaFoldDB" id="A0A3A3EGU2"/>
<evidence type="ECO:0000313" key="3">
    <source>
        <dbReference type="Proteomes" id="UP000265938"/>
    </source>
</evidence>
<dbReference type="RefSeq" id="WP_119853341.1">
    <property type="nucleotide sequence ID" value="NZ_QYSE01000003.1"/>
</dbReference>
<feature type="transmembrane region" description="Helical" evidence="1">
    <location>
        <begin position="160"/>
        <end position="178"/>
    </location>
</feature>
<keyword evidence="1" id="KW-0472">Membrane</keyword>
<proteinExistence type="predicted"/>
<dbReference type="EMBL" id="QYSE01000003">
    <property type="protein sequence ID" value="RJF34356.1"/>
    <property type="molecule type" value="Genomic_DNA"/>
</dbReference>
<comment type="caution">
    <text evidence="2">The sequence shown here is derived from an EMBL/GenBank/DDBJ whole genome shotgun (WGS) entry which is preliminary data.</text>
</comment>
<feature type="transmembrane region" description="Helical" evidence="1">
    <location>
        <begin position="20"/>
        <end position="45"/>
    </location>
</feature>
<sequence length="310" mass="35597">MARRTRRRNKQGGNGSILIIKAFVTLFVLLVMIGSFLLFAAWWFFERKAANTKQPDSIHDFDHTNEEISAINQQSSRLDRVYSRLDQIEVEGRSLTRRQDGMFNERSKKGKQFNQEINSLSPEADRLEQSLADLEALPVKRLNEWAFYASMHLSLRKASLGYVLSFIIFAWLQPKWVLELSNTMQNLSLLDFYAAYPIAYGASVGALFISAIVLGVSFFLTKEKKIQELANSEHKEVVEEQRSFENEQREDNTVSVESFVNSLSELPHTTLKEIVDEFGINADRRSKATIIDAIRSAEFEVIQNIYLKLN</sequence>